<keyword evidence="3" id="KW-0539">Nucleus</keyword>
<dbReference type="OrthoDB" id="442970at2759"/>
<evidence type="ECO:0000256" key="10">
    <source>
        <dbReference type="SAM" id="MobiDB-lite"/>
    </source>
</evidence>
<dbReference type="Pfam" id="PF00160">
    <property type="entry name" value="Pro_isomerase"/>
    <property type="match status" value="1"/>
</dbReference>
<evidence type="ECO:0000259" key="11">
    <source>
        <dbReference type="PROSITE" id="PS50072"/>
    </source>
</evidence>
<feature type="region of interest" description="Disordered" evidence="10">
    <location>
        <begin position="249"/>
        <end position="367"/>
    </location>
</feature>
<keyword evidence="13" id="KW-1185">Reference proteome</keyword>
<dbReference type="InterPro" id="IPR029000">
    <property type="entry name" value="Cyclophilin-like_dom_sf"/>
</dbReference>
<accession>A0A1X2IB84</accession>
<dbReference type="SUPFAM" id="SSF50891">
    <property type="entry name" value="Cyclophilin-like"/>
    <property type="match status" value="1"/>
</dbReference>
<dbReference type="PROSITE" id="PS00170">
    <property type="entry name" value="CSA_PPIASE_1"/>
    <property type="match status" value="1"/>
</dbReference>
<evidence type="ECO:0000256" key="6">
    <source>
        <dbReference type="ARBA" id="ARBA00067721"/>
    </source>
</evidence>
<feature type="compositionally biased region" description="Basic and acidic residues" evidence="10">
    <location>
        <begin position="326"/>
        <end position="367"/>
    </location>
</feature>
<dbReference type="Proteomes" id="UP000193560">
    <property type="component" value="Unassembled WGS sequence"/>
</dbReference>
<dbReference type="Gene3D" id="2.40.100.10">
    <property type="entry name" value="Cyclophilin-like"/>
    <property type="match status" value="1"/>
</dbReference>
<proteinExistence type="inferred from homology"/>
<dbReference type="CDD" id="cd01925">
    <property type="entry name" value="cyclophilin_CeCYP16-like"/>
    <property type="match status" value="1"/>
</dbReference>
<feature type="region of interest" description="Disordered" evidence="10">
    <location>
        <begin position="469"/>
        <end position="579"/>
    </location>
</feature>
<comment type="caution">
    <text evidence="12">The sequence shown here is derived from an EMBL/GenBank/DDBJ whole genome shotgun (WGS) entry which is preliminary data.</text>
</comment>
<feature type="compositionally biased region" description="Basic and acidic residues" evidence="10">
    <location>
        <begin position="479"/>
        <end position="535"/>
    </location>
</feature>
<evidence type="ECO:0000256" key="2">
    <source>
        <dbReference type="ARBA" id="ARBA00004123"/>
    </source>
</evidence>
<evidence type="ECO:0000256" key="8">
    <source>
        <dbReference type="ARBA" id="ARBA00082698"/>
    </source>
</evidence>
<dbReference type="PRINTS" id="PR00153">
    <property type="entry name" value="CSAPPISMRASE"/>
</dbReference>
<evidence type="ECO:0000313" key="13">
    <source>
        <dbReference type="Proteomes" id="UP000193560"/>
    </source>
</evidence>
<dbReference type="InterPro" id="IPR002130">
    <property type="entry name" value="Cyclophilin-type_PPIase_dom"/>
</dbReference>
<evidence type="ECO:0000256" key="3">
    <source>
        <dbReference type="ARBA" id="ARBA00023242"/>
    </source>
</evidence>
<feature type="domain" description="PPIase cyclophilin-type" evidence="11">
    <location>
        <begin position="22"/>
        <end position="166"/>
    </location>
</feature>
<feature type="compositionally biased region" description="Low complexity" evidence="10">
    <location>
        <begin position="281"/>
        <end position="290"/>
    </location>
</feature>
<evidence type="ECO:0000256" key="7">
    <source>
        <dbReference type="ARBA" id="ARBA00071024"/>
    </source>
</evidence>
<dbReference type="GO" id="GO:0006457">
    <property type="term" value="P:protein folding"/>
    <property type="evidence" value="ECO:0007669"/>
    <property type="project" value="InterPro"/>
</dbReference>
<comment type="similarity">
    <text evidence="4">Belongs to the cyclophilin-type PPIase family. CWC27 subfamily.</text>
</comment>
<dbReference type="EMBL" id="MCGE01000017">
    <property type="protein sequence ID" value="ORZ13197.1"/>
    <property type="molecule type" value="Genomic_DNA"/>
</dbReference>
<sequence>MSNIYALEPHTNAKVILHTTKGDIEFELWGKEAPKATRNFIQLCMEGYYDNTIFHRIVPDFIVQGGDPTGTGHGGESIYEEEFPDEFHSRLRFNRRGLVGMANTGENDNGSQFFITLDRADELTKKHTLFGRVAGDTLFNVMKMTELEVDNNNRPLYPPKIKTTEIVINPFDDIVPRISEREKLVALQREQQKLNESKPKKVKKEKKKLNLLSFGEEAEELSPETTRKTKMKSSHDFIDASTETRSTLLQEGLPNEPTESPNNARSSRISSKQKSPPPPSLSSSSSSSTSATIKPADHSASKKAPSTKKKQETKSSDSVKPSKTLTAKEKIEQLKNDIKNISRRDEDSHSDDDHGKEKVSLLQQEREKYQKAGKVIMGGSKGRKAKSNNGDDTFARLMAFQNKLSSAKEVAPLAKQEEAPCKNHGIPGCESCNDIVVEDSLKDDDPDNWMAHKLVFDKDLKGKDLLQRKETVDDYVVLDPRDKEMMAKQKAFEKDKQNRTDRTSHHDQQSSDRYRSYRDDDENGDKRYRSRDDRHDRKRRSSRDSISRHRRKDDDEHDRKRSRRRDDDNYRGSSSSSRR</sequence>
<name>A0A1X2IB84_9FUNG</name>
<dbReference type="InterPro" id="IPR020892">
    <property type="entry name" value="Cyclophilin-type_PPIase_CS"/>
</dbReference>
<dbReference type="InterPro" id="IPR044666">
    <property type="entry name" value="Cyclophilin_A-like"/>
</dbReference>
<feature type="region of interest" description="Disordered" evidence="10">
    <location>
        <begin position="214"/>
        <end position="236"/>
    </location>
</feature>
<reference evidence="12 13" key="1">
    <citation type="submission" date="2016-07" db="EMBL/GenBank/DDBJ databases">
        <title>Pervasive Adenine N6-methylation of Active Genes in Fungi.</title>
        <authorList>
            <consortium name="DOE Joint Genome Institute"/>
            <person name="Mondo S.J."/>
            <person name="Dannebaum R.O."/>
            <person name="Kuo R.C."/>
            <person name="Labutti K."/>
            <person name="Haridas S."/>
            <person name="Kuo A."/>
            <person name="Salamov A."/>
            <person name="Ahrendt S.R."/>
            <person name="Lipzen A."/>
            <person name="Sullivan W."/>
            <person name="Andreopoulos W.B."/>
            <person name="Clum A."/>
            <person name="Lindquist E."/>
            <person name="Daum C."/>
            <person name="Ramamoorthy G.K."/>
            <person name="Gryganskyi A."/>
            <person name="Culley D."/>
            <person name="Magnuson J.K."/>
            <person name="James T.Y."/>
            <person name="O'Malley M.A."/>
            <person name="Stajich J.E."/>
            <person name="Spatafora J.W."/>
            <person name="Visel A."/>
            <person name="Grigoriev I.V."/>
        </authorList>
    </citation>
    <scope>NUCLEOTIDE SEQUENCE [LARGE SCALE GENOMIC DNA]</scope>
    <source>
        <strain evidence="12 13">NRRL 1336</strain>
    </source>
</reference>
<evidence type="ECO:0000313" key="12">
    <source>
        <dbReference type="EMBL" id="ORZ13197.1"/>
    </source>
</evidence>
<comment type="function">
    <text evidence="5">PPIases accelerate the folding of proteins. It catalyzes the cis-trans isomerization of proline imidic peptide bonds in oligopeptides. Involved in pre-mRNA splicing.</text>
</comment>
<comment type="catalytic activity">
    <reaction evidence="1">
        <text>[protein]-peptidylproline (omega=180) = [protein]-peptidylproline (omega=0)</text>
        <dbReference type="Rhea" id="RHEA:16237"/>
        <dbReference type="Rhea" id="RHEA-COMP:10747"/>
        <dbReference type="Rhea" id="RHEA-COMP:10748"/>
        <dbReference type="ChEBI" id="CHEBI:83833"/>
        <dbReference type="ChEBI" id="CHEBI:83834"/>
        <dbReference type="EC" id="5.2.1.8"/>
    </reaction>
</comment>
<dbReference type="AlphaFoldDB" id="A0A1X2IB84"/>
<comment type="subcellular location">
    <subcellularLocation>
        <location evidence="2">Nucleus</location>
    </subcellularLocation>
</comment>
<dbReference type="GO" id="GO:0003755">
    <property type="term" value="F:peptidyl-prolyl cis-trans isomerase activity"/>
    <property type="evidence" value="ECO:0007669"/>
    <property type="project" value="UniProtKB-EC"/>
</dbReference>
<dbReference type="PANTHER" id="PTHR45625:SF6">
    <property type="entry name" value="SPLICEOSOME-ASSOCIATED PROTEIN CWC27 HOMOLOG"/>
    <property type="match status" value="1"/>
</dbReference>
<organism evidence="12 13">
    <name type="scientific">Absidia repens</name>
    <dbReference type="NCBI Taxonomy" id="90262"/>
    <lineage>
        <taxon>Eukaryota</taxon>
        <taxon>Fungi</taxon>
        <taxon>Fungi incertae sedis</taxon>
        <taxon>Mucoromycota</taxon>
        <taxon>Mucoromycotina</taxon>
        <taxon>Mucoromycetes</taxon>
        <taxon>Mucorales</taxon>
        <taxon>Cunninghamellaceae</taxon>
        <taxon>Absidia</taxon>
    </lineage>
</organism>
<evidence type="ECO:0000256" key="5">
    <source>
        <dbReference type="ARBA" id="ARBA00055615"/>
    </source>
</evidence>
<dbReference type="GO" id="GO:0071013">
    <property type="term" value="C:catalytic step 2 spliceosome"/>
    <property type="evidence" value="ECO:0007669"/>
    <property type="project" value="TreeGrafter"/>
</dbReference>
<protein>
    <recommendedName>
        <fullName evidence="7">Peptidyl-prolyl isomerase CWC27</fullName>
    </recommendedName>
    <alternativeName>
        <fullName evidence="6">Peptidyl-prolyl isomerase cwc27</fullName>
    </alternativeName>
    <alternativeName>
        <fullName evidence="8 9">Rotamase CWC27</fullName>
    </alternativeName>
</protein>
<evidence type="ECO:0000256" key="1">
    <source>
        <dbReference type="ARBA" id="ARBA00000971"/>
    </source>
</evidence>
<dbReference type="STRING" id="90262.A0A1X2IB84"/>
<dbReference type="FunFam" id="2.40.100.10:FF:000007">
    <property type="entry name" value="Peptidyl-prolyl cis-trans isomerase CWC27 homolog"/>
    <property type="match status" value="1"/>
</dbReference>
<dbReference type="PROSITE" id="PS50072">
    <property type="entry name" value="CSA_PPIASE_2"/>
    <property type="match status" value="1"/>
</dbReference>
<dbReference type="PANTHER" id="PTHR45625">
    <property type="entry name" value="PEPTIDYL-PROLYL CIS-TRANS ISOMERASE-RELATED"/>
    <property type="match status" value="1"/>
</dbReference>
<evidence type="ECO:0000256" key="4">
    <source>
        <dbReference type="ARBA" id="ARBA00038509"/>
    </source>
</evidence>
<feature type="compositionally biased region" description="Basic and acidic residues" evidence="10">
    <location>
        <begin position="542"/>
        <end position="570"/>
    </location>
</feature>
<gene>
    <name evidence="12" type="ORF">BCR42DRAFT_378425</name>
</gene>
<evidence type="ECO:0000256" key="9">
    <source>
        <dbReference type="ARBA" id="ARBA00083804"/>
    </source>
</evidence>